<feature type="compositionally biased region" description="Polar residues" evidence="2">
    <location>
        <begin position="707"/>
        <end position="716"/>
    </location>
</feature>
<dbReference type="RefSeq" id="XP_004342746.1">
    <property type="nucleotide sequence ID" value="XM_004342697.2"/>
</dbReference>
<feature type="region of interest" description="Disordered" evidence="2">
    <location>
        <begin position="692"/>
        <end position="803"/>
    </location>
</feature>
<feature type="region of interest" description="Disordered" evidence="2">
    <location>
        <begin position="823"/>
        <end position="850"/>
    </location>
</feature>
<feature type="coiled-coil region" evidence="1">
    <location>
        <begin position="616"/>
        <end position="650"/>
    </location>
</feature>
<evidence type="ECO:0000313" key="3">
    <source>
        <dbReference type="EMBL" id="KJE98131.1"/>
    </source>
</evidence>
<feature type="compositionally biased region" description="Polar residues" evidence="2">
    <location>
        <begin position="823"/>
        <end position="848"/>
    </location>
</feature>
<feature type="compositionally biased region" description="Polar residues" evidence="2">
    <location>
        <begin position="767"/>
        <end position="803"/>
    </location>
</feature>
<keyword evidence="4" id="KW-1185">Reference proteome</keyword>
<keyword evidence="1" id="KW-0175">Coiled coil</keyword>
<gene>
    <name evidence="3" type="ORF">CAOG_008145</name>
</gene>
<protein>
    <submittedName>
        <fullName evidence="3">Uncharacterized protein</fullName>
    </submittedName>
</protein>
<accession>A0A0D2UT55</accession>
<dbReference type="InParanoid" id="A0A0D2UT55"/>
<dbReference type="OMA" id="VDYSSMF"/>
<feature type="region of interest" description="Disordered" evidence="2">
    <location>
        <begin position="591"/>
        <end position="610"/>
    </location>
</feature>
<feature type="compositionally biased region" description="Polar residues" evidence="2">
    <location>
        <begin position="32"/>
        <end position="41"/>
    </location>
</feature>
<name>A0A0D2UT55_CAPO3</name>
<evidence type="ECO:0000313" key="4">
    <source>
        <dbReference type="Proteomes" id="UP000008743"/>
    </source>
</evidence>
<feature type="compositionally biased region" description="Acidic residues" evidence="2">
    <location>
        <begin position="159"/>
        <end position="177"/>
    </location>
</feature>
<evidence type="ECO:0000256" key="1">
    <source>
        <dbReference type="SAM" id="Coils"/>
    </source>
</evidence>
<feature type="coiled-coil region" evidence="1">
    <location>
        <begin position="293"/>
        <end position="395"/>
    </location>
</feature>
<feature type="compositionally biased region" description="Low complexity" evidence="2">
    <location>
        <begin position="495"/>
        <end position="517"/>
    </location>
</feature>
<sequence length="949" mass="103236">MASLVVQSNRPLDPANGAGNDSSHRVDAAAQDSVTNTPRAAQQQQHQQQPDGPHSTQHDGLTSRNQDQGTPTGSEPSRANSHEPSAATPSASNRSSSSSSSDQLAVASTDRAQMPSTMPGDSPSNSSGSASKLKPEPPVAGGRRTTGATIQPATAQDQQEQEQEQQEEEEEEEEEDDTTKMTGREMLQGLVRNYQHNLQLLDERDAELREYDTLVERLESAIVEREARVAKLVAQAADARRQLTATEQLARSSADELEAAHEIQRQLERCVKSLEVDLQFVQAEFAQKMSGVQEAMELQRREYVDELEEALQQKQDEMTEFEEHAAELEETVRKLNADFTHATARAREMEELAGAAISEADTQRRNVQQLQMQLTQQHQDLEQQLQANLQQQAQQLQLQHQSQLVQLHSQAAASASHTEHLVQQLQQYQSLQNTLNTRNLEQQQLIHQQQSIIQQLQHELEQAQRATTPPTATHASVSANSVFSNLMLASGGLAFSSSSGASPTRTSSNPNSNRNSTLLDRDTSSPTPLAAVLSKSSSANALEHPPSVSPDQPPARVLSSPIPSSSSANAPQPASATTAAGALRANSIASTTPTITSSSSLTTSSSSGSIQQLDEIRRLRAERDQLQTLLDNANAQIKRTQVALAAADQDSRESAQLIEQLQVAVMQSEQRDREANDHIVKLERKLIQQLLGDDDYSSPGSPMRPLSSLSTQYAMSQQQQQQQQPQQQQQQQQQQQPQQQQQQQQQHQQPVSLSSRRSSFILPQLPPTTERSWTESTSLHQRTSSNASLHDSFSSSPQASMYGSPSALLLSRAAADLGYLQPRHSSFSQSPATQQPYQLQSTPQSPHPQLQVVPATFSNRGLGVSAFATASSSGGSDITASSGFQPLAPASPLLHASSRLSYLSLSSTSQPVPSAHAVQPQSTPAASQSPRANRTSRSISQPPVHVFPQ</sequence>
<evidence type="ECO:0000256" key="2">
    <source>
        <dbReference type="SAM" id="MobiDB-lite"/>
    </source>
</evidence>
<reference evidence="4" key="1">
    <citation type="submission" date="2011-02" db="EMBL/GenBank/DDBJ databases">
        <title>The Genome Sequence of Capsaspora owczarzaki ATCC 30864.</title>
        <authorList>
            <person name="Russ C."/>
            <person name="Cuomo C."/>
            <person name="Burger G."/>
            <person name="Gray M.W."/>
            <person name="Holland P.W.H."/>
            <person name="King N."/>
            <person name="Lang F.B.F."/>
            <person name="Roger A.J."/>
            <person name="Ruiz-Trillo I."/>
            <person name="Young S.K."/>
            <person name="Zeng Q."/>
            <person name="Gargeya S."/>
            <person name="Alvarado L."/>
            <person name="Berlin A."/>
            <person name="Chapman S.B."/>
            <person name="Chen Z."/>
            <person name="Freedman E."/>
            <person name="Gellesch M."/>
            <person name="Goldberg J."/>
            <person name="Griggs A."/>
            <person name="Gujja S."/>
            <person name="Heilman E."/>
            <person name="Heiman D."/>
            <person name="Howarth C."/>
            <person name="Mehta T."/>
            <person name="Neiman D."/>
            <person name="Pearson M."/>
            <person name="Roberts A."/>
            <person name="Saif S."/>
            <person name="Shea T."/>
            <person name="Shenoy N."/>
            <person name="Sisk P."/>
            <person name="Stolte C."/>
            <person name="Sykes S."/>
            <person name="White J."/>
            <person name="Yandava C."/>
            <person name="Haas B."/>
            <person name="Nusbaum C."/>
            <person name="Birren B."/>
        </authorList>
    </citation>
    <scope>NUCLEOTIDE SEQUENCE</scope>
    <source>
        <strain evidence="4">ATCC 30864</strain>
    </source>
</reference>
<feature type="compositionally biased region" description="Polar residues" evidence="2">
    <location>
        <begin position="1"/>
        <end position="10"/>
    </location>
</feature>
<organism evidence="3 4">
    <name type="scientific">Capsaspora owczarzaki (strain ATCC 30864)</name>
    <dbReference type="NCBI Taxonomy" id="595528"/>
    <lineage>
        <taxon>Eukaryota</taxon>
        <taxon>Filasterea</taxon>
        <taxon>Capsaspora</taxon>
    </lineage>
</organism>
<feature type="compositionally biased region" description="Low complexity" evidence="2">
    <location>
        <begin position="717"/>
        <end position="750"/>
    </location>
</feature>
<dbReference type="AlphaFoldDB" id="A0A0D2UT55"/>
<feature type="compositionally biased region" description="Low complexity" evidence="2">
    <location>
        <begin position="85"/>
        <end position="108"/>
    </location>
</feature>
<feature type="compositionally biased region" description="Low complexity" evidence="2">
    <location>
        <begin position="559"/>
        <end position="580"/>
    </location>
</feature>
<feature type="compositionally biased region" description="Polar residues" evidence="2">
    <location>
        <begin position="54"/>
        <end position="83"/>
    </location>
</feature>
<feature type="region of interest" description="Disordered" evidence="2">
    <location>
        <begin position="1"/>
        <end position="181"/>
    </location>
</feature>
<feature type="compositionally biased region" description="Polar residues" evidence="2">
    <location>
        <begin position="146"/>
        <end position="155"/>
    </location>
</feature>
<proteinExistence type="predicted"/>
<dbReference type="STRING" id="595528.A0A0D2UT55"/>
<feature type="compositionally biased region" description="Low complexity" evidence="2">
    <location>
        <begin position="122"/>
        <end position="131"/>
    </location>
</feature>
<dbReference type="Proteomes" id="UP000008743">
    <property type="component" value="Unassembled WGS sequence"/>
</dbReference>
<dbReference type="EMBL" id="KE346376">
    <property type="protein sequence ID" value="KJE98131.1"/>
    <property type="molecule type" value="Genomic_DNA"/>
</dbReference>
<feature type="compositionally biased region" description="Polar residues" evidence="2">
    <location>
        <begin position="919"/>
        <end position="941"/>
    </location>
</feature>
<feature type="region of interest" description="Disordered" evidence="2">
    <location>
        <begin position="495"/>
        <end position="580"/>
    </location>
</feature>
<feature type="region of interest" description="Disordered" evidence="2">
    <location>
        <begin position="905"/>
        <end position="949"/>
    </location>
</feature>